<feature type="transmembrane region" description="Helical" evidence="10">
    <location>
        <begin position="338"/>
        <end position="359"/>
    </location>
</feature>
<evidence type="ECO:0000256" key="5">
    <source>
        <dbReference type="ARBA" id="ARBA00022989"/>
    </source>
</evidence>
<reference evidence="11 12" key="1">
    <citation type="journal article" date="2019" name="Sci. Rep.">
        <title>A high-quality genome of Eragrostis curvula grass provides insights into Poaceae evolution and supports new strategies to enhance forage quality.</title>
        <authorList>
            <person name="Carballo J."/>
            <person name="Santos B.A.C.M."/>
            <person name="Zappacosta D."/>
            <person name="Garbus I."/>
            <person name="Selva J.P."/>
            <person name="Gallo C.A."/>
            <person name="Diaz A."/>
            <person name="Albertini E."/>
            <person name="Caccamo M."/>
            <person name="Echenique V."/>
        </authorList>
    </citation>
    <scope>NUCLEOTIDE SEQUENCE [LARGE SCALE GENOMIC DNA]</scope>
    <source>
        <strain evidence="12">cv. Victoria</strain>
        <tissue evidence="11">Leaf</tissue>
    </source>
</reference>
<dbReference type="Gramene" id="TVU26165">
    <property type="protein sequence ID" value="TVU26165"/>
    <property type="gene ID" value="EJB05_28701"/>
</dbReference>
<evidence type="ECO:0000256" key="6">
    <source>
        <dbReference type="ARBA" id="ARBA00023136"/>
    </source>
</evidence>
<dbReference type="EMBL" id="RWGY01000013">
    <property type="protein sequence ID" value="TVU26165.1"/>
    <property type="molecule type" value="Genomic_DNA"/>
</dbReference>
<evidence type="ECO:0000256" key="7">
    <source>
        <dbReference type="ARBA" id="ARBA00023265"/>
    </source>
</evidence>
<proteinExistence type="inferred from homology"/>
<evidence type="ECO:0000256" key="10">
    <source>
        <dbReference type="SAM" id="Phobius"/>
    </source>
</evidence>
<keyword evidence="3 8" id="KW-0812">Transmembrane</keyword>
<evidence type="ECO:0000313" key="12">
    <source>
        <dbReference type="Proteomes" id="UP000324897"/>
    </source>
</evidence>
<feature type="transmembrane region" description="Helical" evidence="10">
    <location>
        <begin position="365"/>
        <end position="384"/>
    </location>
</feature>
<dbReference type="InterPro" id="IPR004326">
    <property type="entry name" value="Mlo"/>
</dbReference>
<keyword evidence="12" id="KW-1185">Reference proteome</keyword>
<keyword evidence="6 8" id="KW-0472">Membrane</keyword>
<organism evidence="11 12">
    <name type="scientific">Eragrostis curvula</name>
    <name type="common">weeping love grass</name>
    <dbReference type="NCBI Taxonomy" id="38414"/>
    <lineage>
        <taxon>Eukaryota</taxon>
        <taxon>Viridiplantae</taxon>
        <taxon>Streptophyta</taxon>
        <taxon>Embryophyta</taxon>
        <taxon>Tracheophyta</taxon>
        <taxon>Spermatophyta</taxon>
        <taxon>Magnoliopsida</taxon>
        <taxon>Liliopsida</taxon>
        <taxon>Poales</taxon>
        <taxon>Poaceae</taxon>
        <taxon>PACMAD clade</taxon>
        <taxon>Chloridoideae</taxon>
        <taxon>Eragrostideae</taxon>
        <taxon>Eragrostidinae</taxon>
        <taxon>Eragrostis</taxon>
    </lineage>
</organism>
<evidence type="ECO:0000256" key="8">
    <source>
        <dbReference type="RuleBase" id="RU280816"/>
    </source>
</evidence>
<gene>
    <name evidence="8" type="primary">MLO</name>
    <name evidence="11" type="ORF">EJB05_28701</name>
</gene>
<feature type="region of interest" description="Disordered" evidence="9">
    <location>
        <begin position="1"/>
        <end position="82"/>
    </location>
</feature>
<evidence type="ECO:0000256" key="4">
    <source>
        <dbReference type="ARBA" id="ARBA00022821"/>
    </source>
</evidence>
<feature type="compositionally biased region" description="Low complexity" evidence="9">
    <location>
        <begin position="45"/>
        <end position="61"/>
    </location>
</feature>
<feature type="transmembrane region" description="Helical" evidence="10">
    <location>
        <begin position="421"/>
        <end position="445"/>
    </location>
</feature>
<protein>
    <recommendedName>
        <fullName evidence="8">MLO-like protein</fullName>
    </recommendedName>
</protein>
<feature type="transmembrane region" description="Helical" evidence="10">
    <location>
        <begin position="457"/>
        <end position="486"/>
    </location>
</feature>
<name>A0A5J9URM2_9POAL</name>
<evidence type="ECO:0000256" key="1">
    <source>
        <dbReference type="ARBA" id="ARBA00004141"/>
    </source>
</evidence>
<evidence type="ECO:0000256" key="9">
    <source>
        <dbReference type="SAM" id="MobiDB-lite"/>
    </source>
</evidence>
<keyword evidence="7 8" id="KW-0568">Pathogenesis-related protein</keyword>
<dbReference type="GO" id="GO:0006952">
    <property type="term" value="P:defense response"/>
    <property type="evidence" value="ECO:0007669"/>
    <property type="project" value="UniProtKB-KW"/>
</dbReference>
<dbReference type="PANTHER" id="PTHR31942">
    <property type="entry name" value="MLO-LIKE PROTEIN 1"/>
    <property type="match status" value="1"/>
</dbReference>
<feature type="compositionally biased region" description="Basic and acidic residues" evidence="9">
    <location>
        <begin position="68"/>
        <end position="82"/>
    </location>
</feature>
<feature type="transmembrane region" description="Helical" evidence="10">
    <location>
        <begin position="261"/>
        <end position="282"/>
    </location>
</feature>
<accession>A0A5J9URM2</accession>
<keyword evidence="4 8" id="KW-0611">Plant defense</keyword>
<comment type="domain">
    <text evidence="8">The C-terminus contains a calmodulin-binding domain, which binds calmodulin in a calcium-dependent fashion.</text>
</comment>
<dbReference type="Pfam" id="PF03094">
    <property type="entry name" value="Mlo"/>
    <property type="match status" value="2"/>
</dbReference>
<keyword evidence="5 8" id="KW-1133">Transmembrane helix</keyword>
<dbReference type="GO" id="GO:0005516">
    <property type="term" value="F:calmodulin binding"/>
    <property type="evidence" value="ECO:0007669"/>
    <property type="project" value="UniProtKB-KW"/>
</dbReference>
<comment type="caution">
    <text evidence="11">The sequence shown here is derived from an EMBL/GenBank/DDBJ whole genome shotgun (WGS) entry which is preliminary data.</text>
</comment>
<comment type="function">
    <text evidence="8">May be involved in modulation of pathogen defense and leaf cell death.</text>
</comment>
<dbReference type="PANTHER" id="PTHR31942:SF9">
    <property type="entry name" value="MLO-LIKE PROTEIN 4"/>
    <property type="match status" value="1"/>
</dbReference>
<comment type="similarity">
    <text evidence="2 8">Belongs to the MLO family.</text>
</comment>
<evidence type="ECO:0000256" key="2">
    <source>
        <dbReference type="ARBA" id="ARBA00006574"/>
    </source>
</evidence>
<sequence length="582" mass="67088">MLTTRTASQLRAPPPIRRRPRQPPSLPYHPRIANPASVPLPNPNPQLLLLRPNPKQKLLLRGQRRERRHGERAEREREREREQSARRLQIAALLAAGTSSRLRRWRQYRAKRTDSTMAEAGRSLAETPTWSVATVTTLMVAACFLVERSLSRFAKWLRKTKRKAMLAALEKIREELMLLGVISLLLSQSAHWISEICVPSSVFTNKFYICSEEDFKEWMGTAEGNLTSLTDHMAGAQAARVCGEGHEPFVSYKGLEQLHRFLFILGITHVLYSFVTVVLSMIKIYSWRKWETLAGPIAAEELKGRRNRASTKTVKWYHKLPHSYDFHKYMVRSMEDDYNGTIGISWPLWLYAIICIIINVHGINIYFWLSFVPVILVLLVGTELQHVIAQLALEVAEATAPYVGTQLKLRDDLFWFGKPRVLWWLIQFISFQNAFEMATFLWSLWELSEVQTCFMKHYYMIVIRLISGLVVQFWCSYSTLPLNVIISQMGSKFKKSLVSENVRESLHSWCKRVKDRSRHNPLFSRNGTVTDRSVCSLDTTYETDHETNTVCTLSRTVSASSMDDQLTVGTVDDEPMDMEKDV</sequence>
<dbReference type="AlphaFoldDB" id="A0A5J9URM2"/>
<dbReference type="GO" id="GO:0016020">
    <property type="term" value="C:membrane"/>
    <property type="evidence" value="ECO:0007669"/>
    <property type="project" value="UniProtKB-SubCell"/>
</dbReference>
<comment type="subcellular location">
    <subcellularLocation>
        <location evidence="1 8">Membrane</location>
        <topology evidence="1 8">Multi-pass membrane protein</topology>
    </subcellularLocation>
</comment>
<dbReference type="OrthoDB" id="1388414at2759"/>
<keyword evidence="8" id="KW-0112">Calmodulin-binding</keyword>
<evidence type="ECO:0000313" key="11">
    <source>
        <dbReference type="EMBL" id="TVU26165.1"/>
    </source>
</evidence>
<evidence type="ECO:0000256" key="3">
    <source>
        <dbReference type="ARBA" id="ARBA00022692"/>
    </source>
</evidence>
<dbReference type="Proteomes" id="UP000324897">
    <property type="component" value="Chromosome 2"/>
</dbReference>